<comment type="caution">
    <text evidence="1">The sequence shown here is derived from an EMBL/GenBank/DDBJ whole genome shotgun (WGS) entry which is preliminary data.</text>
</comment>
<organism evidence="1 2">
    <name type="scientific">Haloechinothrix salitolerans</name>
    <dbReference type="NCBI Taxonomy" id="926830"/>
    <lineage>
        <taxon>Bacteria</taxon>
        <taxon>Bacillati</taxon>
        <taxon>Actinomycetota</taxon>
        <taxon>Actinomycetes</taxon>
        <taxon>Pseudonocardiales</taxon>
        <taxon>Pseudonocardiaceae</taxon>
        <taxon>Haloechinothrix</taxon>
    </lineage>
</organism>
<evidence type="ECO:0000313" key="2">
    <source>
        <dbReference type="Proteomes" id="UP001596337"/>
    </source>
</evidence>
<reference evidence="2" key="1">
    <citation type="journal article" date="2019" name="Int. J. Syst. Evol. Microbiol.">
        <title>The Global Catalogue of Microorganisms (GCM) 10K type strain sequencing project: providing services to taxonomists for standard genome sequencing and annotation.</title>
        <authorList>
            <consortium name="The Broad Institute Genomics Platform"/>
            <consortium name="The Broad Institute Genome Sequencing Center for Infectious Disease"/>
            <person name="Wu L."/>
            <person name="Ma J."/>
        </authorList>
    </citation>
    <scope>NUCLEOTIDE SEQUENCE [LARGE SCALE GENOMIC DNA]</scope>
    <source>
        <strain evidence="2">KCTC 32255</strain>
    </source>
</reference>
<dbReference type="RefSeq" id="WP_345394915.1">
    <property type="nucleotide sequence ID" value="NZ_BAABLA010000022.1"/>
</dbReference>
<dbReference type="EMBL" id="JBHSXX010000001">
    <property type="protein sequence ID" value="MFC6867233.1"/>
    <property type="molecule type" value="Genomic_DNA"/>
</dbReference>
<evidence type="ECO:0000313" key="1">
    <source>
        <dbReference type="EMBL" id="MFC6867233.1"/>
    </source>
</evidence>
<proteinExistence type="predicted"/>
<sequence length="145" mass="15904">MTFLAPYLAIPVRGGRRATRSLTCENWCNDGRNCDRTDGFLFPRDDHEKSLENRGAFLLRAARGRVIIELPPGEPETTPNTTPGASYVRRMGPIMCYADTTTETDNTVTAFCYCGWVDYGHTQESADAAADAHQNAPDAIDAATV</sequence>
<gene>
    <name evidence="1" type="ORF">ACFQGD_08730</name>
</gene>
<dbReference type="Proteomes" id="UP001596337">
    <property type="component" value="Unassembled WGS sequence"/>
</dbReference>
<protein>
    <submittedName>
        <fullName evidence="1">Uncharacterized protein</fullName>
    </submittedName>
</protein>
<accession>A0ABW2BXD9</accession>
<name>A0ABW2BXD9_9PSEU</name>
<keyword evidence="2" id="KW-1185">Reference proteome</keyword>